<dbReference type="CDD" id="cd03443">
    <property type="entry name" value="PaaI_thioesterase"/>
    <property type="match status" value="1"/>
</dbReference>
<dbReference type="Gene3D" id="3.10.129.10">
    <property type="entry name" value="Hotdog Thioesterase"/>
    <property type="match status" value="1"/>
</dbReference>
<dbReference type="InterPro" id="IPR029069">
    <property type="entry name" value="HotDog_dom_sf"/>
</dbReference>
<evidence type="ECO:0000259" key="8">
    <source>
        <dbReference type="Pfam" id="PF03061"/>
    </source>
</evidence>
<gene>
    <name evidence="10" type="ORF">MBRA1_000220</name>
</gene>
<dbReference type="GO" id="GO:0031145">
    <property type="term" value="P:anaphase-promoting complex-dependent catabolic process"/>
    <property type="evidence" value="ECO:0007669"/>
    <property type="project" value="TreeGrafter"/>
</dbReference>
<keyword evidence="7" id="KW-0732">Signal</keyword>
<comment type="similarity">
    <text evidence="1">Belongs to the APC5 family.</text>
</comment>
<dbReference type="GO" id="GO:0005680">
    <property type="term" value="C:anaphase-promoting complex"/>
    <property type="evidence" value="ECO:0007669"/>
    <property type="project" value="InterPro"/>
</dbReference>
<dbReference type="AlphaFoldDB" id="A0AAF0IM17"/>
<evidence type="ECO:0000256" key="6">
    <source>
        <dbReference type="ARBA" id="ARBA00023306"/>
    </source>
</evidence>
<dbReference type="GO" id="GO:0045842">
    <property type="term" value="P:positive regulation of mitotic metaphase/anaphase transition"/>
    <property type="evidence" value="ECO:0007669"/>
    <property type="project" value="TreeGrafter"/>
</dbReference>
<keyword evidence="4" id="KW-0498">Mitosis</keyword>
<dbReference type="PANTHER" id="PTHR12830">
    <property type="entry name" value="ANAPHASE-PROMOTING COMPLEX SUBUNIT 5"/>
    <property type="match status" value="1"/>
</dbReference>
<evidence type="ECO:0000256" key="7">
    <source>
        <dbReference type="SAM" id="SignalP"/>
    </source>
</evidence>
<keyword evidence="11" id="KW-1185">Reference proteome</keyword>
<dbReference type="GO" id="GO:0051301">
    <property type="term" value="P:cell division"/>
    <property type="evidence" value="ECO:0007669"/>
    <property type="project" value="UniProtKB-KW"/>
</dbReference>
<dbReference type="EMBL" id="CP119951">
    <property type="protein sequence ID" value="WFC93599.1"/>
    <property type="molecule type" value="Genomic_DNA"/>
</dbReference>
<evidence type="ECO:0000256" key="2">
    <source>
        <dbReference type="ARBA" id="ARBA00016066"/>
    </source>
</evidence>
<dbReference type="InterPro" id="IPR006683">
    <property type="entry name" value="Thioestr_dom"/>
</dbReference>
<dbReference type="Pfam" id="PF03061">
    <property type="entry name" value="4HBT"/>
    <property type="match status" value="1"/>
</dbReference>
<evidence type="ECO:0000256" key="3">
    <source>
        <dbReference type="ARBA" id="ARBA00022618"/>
    </source>
</evidence>
<dbReference type="GO" id="GO:0070979">
    <property type="term" value="P:protein K11-linked ubiquitination"/>
    <property type="evidence" value="ECO:0007669"/>
    <property type="project" value="TreeGrafter"/>
</dbReference>
<evidence type="ECO:0000313" key="10">
    <source>
        <dbReference type="EMBL" id="WFC93599.1"/>
    </source>
</evidence>
<feature type="signal peptide" evidence="7">
    <location>
        <begin position="1"/>
        <end position="27"/>
    </location>
</feature>
<proteinExistence type="inferred from homology"/>
<feature type="domain" description="Anaphase-promoting complex subunit 5" evidence="9">
    <location>
        <begin position="183"/>
        <end position="263"/>
    </location>
</feature>
<dbReference type="InterPro" id="IPR037679">
    <property type="entry name" value="Apc5"/>
</dbReference>
<keyword evidence="6" id="KW-0131">Cell cycle</keyword>
<dbReference type="SUPFAM" id="SSF54637">
    <property type="entry name" value="Thioesterase/thiol ester dehydrase-isomerase"/>
    <property type="match status" value="1"/>
</dbReference>
<dbReference type="Pfam" id="PF12862">
    <property type="entry name" value="ANAPC5"/>
    <property type="match status" value="1"/>
</dbReference>
<evidence type="ECO:0000313" key="11">
    <source>
        <dbReference type="Proteomes" id="UP001216638"/>
    </source>
</evidence>
<dbReference type="Proteomes" id="UP001216638">
    <property type="component" value="Chromosome 1"/>
</dbReference>
<keyword evidence="3" id="KW-0132">Cell division</keyword>
<keyword evidence="5" id="KW-0833">Ubl conjugation pathway</keyword>
<accession>A0AAF0IM17</accession>
<feature type="chain" id="PRO_5042158175" description="Anaphase-promoting complex subunit 5" evidence="7">
    <location>
        <begin position="28"/>
        <end position="773"/>
    </location>
</feature>
<name>A0AAF0IM17_9BASI</name>
<evidence type="ECO:0000256" key="4">
    <source>
        <dbReference type="ARBA" id="ARBA00022776"/>
    </source>
</evidence>
<evidence type="ECO:0000259" key="9">
    <source>
        <dbReference type="Pfam" id="PF12862"/>
    </source>
</evidence>
<protein>
    <recommendedName>
        <fullName evidence="2">Anaphase-promoting complex subunit 5</fullName>
    </recommendedName>
</protein>
<evidence type="ECO:0000256" key="1">
    <source>
        <dbReference type="ARBA" id="ARBA00007450"/>
    </source>
</evidence>
<dbReference type="InterPro" id="IPR026000">
    <property type="entry name" value="Apc5_dom"/>
</dbReference>
<sequence length="773" mass="85955">MIQFGSQLALDGHSVALLILITYFCQAAPPEGEERAQCILLIMIARMMEQLDAPPASLAELQARLHRAFAAYPETYEGIYTYLAHWFVLLDNLDGLTELFHAKLPECLHHANEEIPAGAQVLARRSYLGVYVRRARLAFEMLLDTERLQLAASCAAWRSGAPHGLADEWQTNSQARAFRQWRSSAQQGDYESTKNELHAFFDLTLPGCDQELHQHALLNLAYFHTQTRGYAAARTTLDEAILLARTVGDSECMRACDHLLQQLGSLDPPPPDAHGWLLTERASDTQLTCGAYAPLTRWQAEQHLREGKPLLDIVRALADATWAARSDARKPGTDWEPRPSIERSAACPSAVLARVWLRLGVSPVAESYLQHIDSLGQSTRDWRELRLSSAATQAYAAAETGAYDAAFHALLQPGTLQLLQTMQHYDVWQAAIWRIVHMRAQRQRHTATLRRLAELCPDLDTWDEAEAASSVALRQLDEARAILEAKQPFACLDTLMQSVASAEQQHLYPLQRRGLALLAEVFATALENAEQALNPTLAEILPQALADHNVERRGCVEYVYARTLLALRDAEGARTWLARAEQDFASTENYTEQAACLYMHARIADHVGDMRLRDELAMAHAALVHAERNGVVAGSGERAATERPSRAHQTEMRFRLRIKENMTNAFGTVHGGCLATLIDTLSSFLIPLHSSGGMGQPWLTFGVSQTLTVNYLAPTHVNKWIEVVVTSLSVGKNVALLETRVYELAGDEHSERKVLTATSTHNKVDVSSRLSKL</sequence>
<dbReference type="PANTHER" id="PTHR12830:SF9">
    <property type="entry name" value="ANAPHASE-PROMOTING COMPLEX SUBUNIT 5"/>
    <property type="match status" value="1"/>
</dbReference>
<feature type="domain" description="Thioesterase" evidence="8">
    <location>
        <begin position="666"/>
        <end position="742"/>
    </location>
</feature>
<reference evidence="10" key="1">
    <citation type="submission" date="2023-03" db="EMBL/GenBank/DDBJ databases">
        <title>Mating type loci evolution in Malassezia.</title>
        <authorList>
            <person name="Coelho M.A."/>
        </authorList>
    </citation>
    <scope>NUCLEOTIDE SEQUENCE</scope>
    <source>
        <strain evidence="10">CBS 14135</strain>
    </source>
</reference>
<evidence type="ECO:0000256" key="5">
    <source>
        <dbReference type="ARBA" id="ARBA00022786"/>
    </source>
</evidence>
<organism evidence="10 11">
    <name type="scientific">Malassezia brasiliensis</name>
    <dbReference type="NCBI Taxonomy" id="1821822"/>
    <lineage>
        <taxon>Eukaryota</taxon>
        <taxon>Fungi</taxon>
        <taxon>Dikarya</taxon>
        <taxon>Basidiomycota</taxon>
        <taxon>Ustilaginomycotina</taxon>
        <taxon>Malasseziomycetes</taxon>
        <taxon>Malasseziales</taxon>
        <taxon>Malasseziaceae</taxon>
        <taxon>Malassezia</taxon>
    </lineage>
</organism>